<feature type="signal peptide" evidence="9">
    <location>
        <begin position="1"/>
        <end position="25"/>
    </location>
</feature>
<dbReference type="InterPro" id="IPR005644">
    <property type="entry name" value="NolW-like"/>
</dbReference>
<sequence>MLAKKAILGLVLAAGLVLAMIPASAGAQQSTASSQVGLVRTGGGSFSLDVEGADLRTVLRAISEFSGRNIIMGQNVKATVKINLRNVAWQDALKAVLRASGLDYVEDGSVIRVDDAAKLNAEKVERETANARTLELVPLETRIVKLNYANAQELATPLQPALTKRGSIQVEKRTNSLIITDLAANLDAVAKMAMDLDSTTPQIEITAKLVDVDASALRSLGIEWNVGPTDGADAEFFSETGPNPPSFPNPDRSKESAIGVEQNSGIANPSNRLTYGISRNWGFVEVQLQSLEENRKANIISNPRITTVDNREAKIVVGQKIPLIVQDVAGNPVSQLQTIGIQLKVTPHLTQDKKIIMDLHPEVSDLSTQSTVQGGIIINTSEADTRVMVDDGQTAVIGGLIRTNESTVRSGVPILKDMPLLRYLFSSESTVKQNRELIIFVTPRLITTLASN</sequence>
<dbReference type="Pfam" id="PF21305">
    <property type="entry name" value="type_II_gspD_N0"/>
    <property type="match status" value="1"/>
</dbReference>
<dbReference type="AlphaFoldDB" id="A0A933W1Y2"/>
<keyword evidence="2 8" id="KW-0813">Transport</keyword>
<reference evidence="11" key="1">
    <citation type="submission" date="2020-07" db="EMBL/GenBank/DDBJ databases">
        <title>Huge and variable diversity of episymbiotic CPR bacteria and DPANN archaea in groundwater ecosystems.</title>
        <authorList>
            <person name="He C.Y."/>
            <person name="Keren R."/>
            <person name="Whittaker M."/>
            <person name="Farag I.F."/>
            <person name="Doudna J."/>
            <person name="Cate J.H.D."/>
            <person name="Banfield J.F."/>
        </authorList>
    </citation>
    <scope>NUCLEOTIDE SEQUENCE</scope>
    <source>
        <strain evidence="11">NC_groundwater_1813_Pr3_B-0.1um_71_17</strain>
    </source>
</reference>
<name>A0A933W1Y2_UNCEI</name>
<accession>A0A933W1Y2</accession>
<dbReference type="Gene3D" id="3.30.1370.130">
    <property type="match status" value="1"/>
</dbReference>
<evidence type="ECO:0000259" key="10">
    <source>
        <dbReference type="SMART" id="SM00965"/>
    </source>
</evidence>
<dbReference type="Gene3D" id="3.30.1370.120">
    <property type="match status" value="1"/>
</dbReference>
<comment type="subcellular location">
    <subcellularLocation>
        <location evidence="8">Cell outer membrane</location>
    </subcellularLocation>
    <subcellularLocation>
        <location evidence="1">Membrane</location>
    </subcellularLocation>
</comment>
<dbReference type="InterPro" id="IPR004846">
    <property type="entry name" value="T2SS/T3SS_dom"/>
</dbReference>
<dbReference type="GO" id="GO:0009306">
    <property type="term" value="P:protein secretion"/>
    <property type="evidence" value="ECO:0007669"/>
    <property type="project" value="InterPro"/>
</dbReference>
<evidence type="ECO:0000256" key="6">
    <source>
        <dbReference type="ARBA" id="ARBA00023237"/>
    </source>
</evidence>
<dbReference type="InterPro" id="IPR051808">
    <property type="entry name" value="Type_IV_pilus_biogenesis"/>
</dbReference>
<evidence type="ECO:0000256" key="1">
    <source>
        <dbReference type="ARBA" id="ARBA00004370"/>
    </source>
</evidence>
<keyword evidence="3" id="KW-0812">Transmembrane</keyword>
<dbReference type="Pfam" id="PF03958">
    <property type="entry name" value="Secretin_N"/>
    <property type="match status" value="1"/>
</dbReference>
<gene>
    <name evidence="11" type="primary">pilQ</name>
    <name evidence="11" type="ORF">HZA61_08485</name>
</gene>
<keyword evidence="4 9" id="KW-0732">Signal</keyword>
<dbReference type="EMBL" id="JACRIW010000056">
    <property type="protein sequence ID" value="MBI5169510.1"/>
    <property type="molecule type" value="Genomic_DNA"/>
</dbReference>
<dbReference type="Pfam" id="PF00263">
    <property type="entry name" value="Secretin"/>
    <property type="match status" value="1"/>
</dbReference>
<evidence type="ECO:0000256" key="2">
    <source>
        <dbReference type="ARBA" id="ARBA00022448"/>
    </source>
</evidence>
<dbReference type="PANTHER" id="PTHR30604:SF1">
    <property type="entry name" value="DNA UTILIZATION PROTEIN HOFQ"/>
    <property type="match status" value="1"/>
</dbReference>
<dbReference type="NCBIfam" id="TIGR02515">
    <property type="entry name" value="IV_pilus_PilQ"/>
    <property type="match status" value="1"/>
</dbReference>
<dbReference type="SMART" id="SM00965">
    <property type="entry name" value="STN"/>
    <property type="match status" value="1"/>
</dbReference>
<evidence type="ECO:0000313" key="11">
    <source>
        <dbReference type="EMBL" id="MBI5169510.1"/>
    </source>
</evidence>
<dbReference type="GO" id="GO:0009279">
    <property type="term" value="C:cell outer membrane"/>
    <property type="evidence" value="ECO:0007669"/>
    <property type="project" value="UniProtKB-SubCell"/>
</dbReference>
<protein>
    <submittedName>
        <fullName evidence="11">Type IV pilus secretin PilQ</fullName>
    </submittedName>
</protein>
<dbReference type="Proteomes" id="UP000696931">
    <property type="component" value="Unassembled WGS sequence"/>
</dbReference>
<dbReference type="InterPro" id="IPR013355">
    <property type="entry name" value="Pilus_4_PilQ"/>
</dbReference>
<dbReference type="InterPro" id="IPR001775">
    <property type="entry name" value="GspD/PilQ"/>
</dbReference>
<evidence type="ECO:0000256" key="8">
    <source>
        <dbReference type="RuleBase" id="RU004004"/>
    </source>
</evidence>
<feature type="chain" id="PRO_5038093947" evidence="9">
    <location>
        <begin position="26"/>
        <end position="452"/>
    </location>
</feature>
<dbReference type="PANTHER" id="PTHR30604">
    <property type="entry name" value="PROTEIN TRANSPORT PROTEIN HOFQ"/>
    <property type="match status" value="1"/>
</dbReference>
<evidence type="ECO:0000256" key="3">
    <source>
        <dbReference type="ARBA" id="ARBA00022692"/>
    </source>
</evidence>
<evidence type="ECO:0000256" key="4">
    <source>
        <dbReference type="ARBA" id="ARBA00022729"/>
    </source>
</evidence>
<dbReference type="InterPro" id="IPR038591">
    <property type="entry name" value="NolW-like_sf"/>
</dbReference>
<evidence type="ECO:0000256" key="9">
    <source>
        <dbReference type="SAM" id="SignalP"/>
    </source>
</evidence>
<evidence type="ECO:0000313" key="12">
    <source>
        <dbReference type="Proteomes" id="UP000696931"/>
    </source>
</evidence>
<proteinExistence type="inferred from homology"/>
<evidence type="ECO:0000256" key="5">
    <source>
        <dbReference type="ARBA" id="ARBA00023136"/>
    </source>
</evidence>
<dbReference type="InterPro" id="IPR011662">
    <property type="entry name" value="Secretin/TonB_short_N"/>
</dbReference>
<comment type="similarity">
    <text evidence="7">Belongs to the bacterial secretin family.</text>
</comment>
<feature type="domain" description="Secretin/TonB short N-terminal" evidence="10">
    <location>
        <begin position="68"/>
        <end position="116"/>
    </location>
</feature>
<keyword evidence="5" id="KW-0472">Membrane</keyword>
<keyword evidence="6" id="KW-0998">Cell outer membrane</keyword>
<dbReference type="InterPro" id="IPR049371">
    <property type="entry name" value="GspD-like_N0"/>
</dbReference>
<organism evidence="11 12">
    <name type="scientific">Eiseniibacteriota bacterium</name>
    <dbReference type="NCBI Taxonomy" id="2212470"/>
    <lineage>
        <taxon>Bacteria</taxon>
        <taxon>Candidatus Eiseniibacteriota</taxon>
    </lineage>
</organism>
<comment type="caution">
    <text evidence="11">The sequence shown here is derived from an EMBL/GenBank/DDBJ whole genome shotgun (WGS) entry which is preliminary data.</text>
</comment>
<dbReference type="PRINTS" id="PR00811">
    <property type="entry name" value="BCTERIALGSPD"/>
</dbReference>
<evidence type="ECO:0000256" key="7">
    <source>
        <dbReference type="RuleBase" id="RU004003"/>
    </source>
</evidence>